<feature type="region of interest" description="Disordered" evidence="5">
    <location>
        <begin position="280"/>
        <end position="318"/>
    </location>
</feature>
<dbReference type="GO" id="GO:0071944">
    <property type="term" value="C:cell periphery"/>
    <property type="evidence" value="ECO:0007669"/>
    <property type="project" value="UniProtKB-ARBA"/>
</dbReference>
<dbReference type="PANTHER" id="PTHR15549">
    <property type="entry name" value="PAIRED IMMUNOGLOBULIN-LIKE TYPE 2 RECEPTOR"/>
    <property type="match status" value="1"/>
</dbReference>
<evidence type="ECO:0000256" key="1">
    <source>
        <dbReference type="ARBA" id="ARBA00004167"/>
    </source>
</evidence>
<feature type="region of interest" description="Disordered" evidence="5">
    <location>
        <begin position="646"/>
        <end position="668"/>
    </location>
</feature>
<feature type="region of interest" description="Disordered" evidence="5">
    <location>
        <begin position="607"/>
        <end position="633"/>
    </location>
</feature>
<dbReference type="GO" id="GO:0016020">
    <property type="term" value="C:membrane"/>
    <property type="evidence" value="ECO:0007669"/>
    <property type="project" value="UniProtKB-SubCell"/>
</dbReference>
<dbReference type="PANTHER" id="PTHR15549:SF30">
    <property type="entry name" value="MID2 DOMAIN-CONTAINING PROTEIN"/>
    <property type="match status" value="1"/>
</dbReference>
<evidence type="ECO:0000256" key="5">
    <source>
        <dbReference type="SAM" id="MobiDB-lite"/>
    </source>
</evidence>
<keyword evidence="3 6" id="KW-1133">Transmembrane helix</keyword>
<feature type="compositionally biased region" description="Basic and acidic residues" evidence="5">
    <location>
        <begin position="431"/>
        <end position="444"/>
    </location>
</feature>
<evidence type="ECO:0000256" key="6">
    <source>
        <dbReference type="SAM" id="Phobius"/>
    </source>
</evidence>
<comment type="subcellular location">
    <subcellularLocation>
        <location evidence="1">Membrane</location>
        <topology evidence="1">Single-pass membrane protein</topology>
    </subcellularLocation>
</comment>
<dbReference type="AlphaFoldDB" id="A0A8B6EJP5"/>
<evidence type="ECO:0000256" key="4">
    <source>
        <dbReference type="ARBA" id="ARBA00023136"/>
    </source>
</evidence>
<feature type="compositionally biased region" description="Basic and acidic residues" evidence="5">
    <location>
        <begin position="281"/>
        <end position="309"/>
    </location>
</feature>
<evidence type="ECO:0000256" key="3">
    <source>
        <dbReference type="ARBA" id="ARBA00022989"/>
    </source>
</evidence>
<feature type="transmembrane region" description="Helical" evidence="6">
    <location>
        <begin position="198"/>
        <end position="222"/>
    </location>
</feature>
<keyword evidence="2 6" id="KW-0812">Transmembrane</keyword>
<gene>
    <name evidence="7" type="ORF">MGAL_10B055363</name>
</gene>
<feature type="compositionally biased region" description="Acidic residues" evidence="5">
    <location>
        <begin position="445"/>
        <end position="454"/>
    </location>
</feature>
<dbReference type="OrthoDB" id="6136269at2759"/>
<dbReference type="Proteomes" id="UP000596742">
    <property type="component" value="Unassembled WGS sequence"/>
</dbReference>
<proteinExistence type="predicted"/>
<name>A0A8B6EJP5_MYTGA</name>
<feature type="compositionally biased region" description="Basic and acidic residues" evidence="5">
    <location>
        <begin position="371"/>
        <end position="398"/>
    </location>
</feature>
<comment type="caution">
    <text evidence="7">The sequence shown here is derived from an EMBL/GenBank/DDBJ whole genome shotgun (WGS) entry which is preliminary data.</text>
</comment>
<evidence type="ECO:0000313" key="7">
    <source>
        <dbReference type="EMBL" id="VDI35315.1"/>
    </source>
</evidence>
<feature type="compositionally biased region" description="Basic and acidic residues" evidence="5">
    <location>
        <begin position="353"/>
        <end position="363"/>
    </location>
</feature>
<accession>A0A8B6EJP5</accession>
<sequence>MYAMNLFKLLPGFHIFHKDVMDSSTPGWIYLVLTWVCVYGVAATQGATIATTTSVTSTSILATTTTSPITTLNETATTTNQNLTSVYATENSTSIDNTTVSNPNVTDATITSTDTNTVTMDTTTSTMPHNTTANATIEVTMPVNSTIKDDNLTIAINATTTYMYDNVTTFINATTSQIETSSSNGTEMLKEDAFTSEIVASIAGAVCGVVVVCLVIIVIIMCKKKSDKSLGKRYEVKSRAFTESMAFAENRESKMSNNDLQRISDGNQNYHMIDEETFVSNRKDNGSSEDLINRKQNGDDITSEKEENGSRASDSGIEVNLDEKVVTFKPKASAKIEGDDKKRDGDVEHVYTKSVKRSEKTENDNSFVVDNEIKDKSKQNSENREVNETNKNDKKNGEEDIEDDDEVYANAYSAPLSDSIKVVNNFGTENKQVEESKEREKTNGDEDIEDDDEVYVNAYSVSSSDSIKEVNNFGTDNKHKIEQNSENLKVEESKESEKTNGDEGIEDDDEVYANAYSTSSSNSIKAVSSELCIEALRSAVEKTDTEDVYDFAVPIDDDEKDVEKTKNETEISHVNLNIVAEDHYEISKETPKKSETFSEDAIYYNEQEDDDDVIYHNNEMDNNKTTQENSEDDTYDCAISTISHEKTSDDIYDSTKDSDYDVTHHESEKKRFFIRPSTDDNYDHCELPTEREDYDLVELPDNC</sequence>
<keyword evidence="8" id="KW-1185">Reference proteome</keyword>
<organism evidence="7 8">
    <name type="scientific">Mytilus galloprovincialis</name>
    <name type="common">Mediterranean mussel</name>
    <dbReference type="NCBI Taxonomy" id="29158"/>
    <lineage>
        <taxon>Eukaryota</taxon>
        <taxon>Metazoa</taxon>
        <taxon>Spiralia</taxon>
        <taxon>Lophotrochozoa</taxon>
        <taxon>Mollusca</taxon>
        <taxon>Bivalvia</taxon>
        <taxon>Autobranchia</taxon>
        <taxon>Pteriomorphia</taxon>
        <taxon>Mytilida</taxon>
        <taxon>Mytiloidea</taxon>
        <taxon>Mytilidae</taxon>
        <taxon>Mytilinae</taxon>
        <taxon>Mytilus</taxon>
    </lineage>
</organism>
<protein>
    <submittedName>
        <fullName evidence="7">Uncharacterized protein</fullName>
    </submittedName>
</protein>
<evidence type="ECO:0000313" key="8">
    <source>
        <dbReference type="Proteomes" id="UP000596742"/>
    </source>
</evidence>
<dbReference type="EMBL" id="UYJE01005229">
    <property type="protein sequence ID" value="VDI35315.1"/>
    <property type="molecule type" value="Genomic_DNA"/>
</dbReference>
<feature type="compositionally biased region" description="Basic and acidic residues" evidence="5">
    <location>
        <begin position="476"/>
        <end position="501"/>
    </location>
</feature>
<reference evidence="7" key="1">
    <citation type="submission" date="2018-11" db="EMBL/GenBank/DDBJ databases">
        <authorList>
            <person name="Alioto T."/>
            <person name="Alioto T."/>
        </authorList>
    </citation>
    <scope>NUCLEOTIDE SEQUENCE</scope>
</reference>
<dbReference type="InterPro" id="IPR051694">
    <property type="entry name" value="Immunoregulatory_rcpt-like"/>
</dbReference>
<evidence type="ECO:0000256" key="2">
    <source>
        <dbReference type="ARBA" id="ARBA00022692"/>
    </source>
</evidence>
<keyword evidence="4 6" id="KW-0472">Membrane</keyword>
<feature type="region of interest" description="Disordered" evidence="5">
    <location>
        <begin position="353"/>
        <end position="508"/>
    </location>
</feature>